<evidence type="ECO:0000313" key="2">
    <source>
        <dbReference type="EMBL" id="GBM30391.1"/>
    </source>
</evidence>
<evidence type="ECO:0000313" key="3">
    <source>
        <dbReference type="Proteomes" id="UP000499080"/>
    </source>
</evidence>
<keyword evidence="3" id="KW-1185">Reference proteome</keyword>
<accession>A0A4Y2ENE1</accession>
<evidence type="ECO:0000256" key="1">
    <source>
        <dbReference type="SAM" id="MobiDB-lite"/>
    </source>
</evidence>
<sequence length="82" mass="9419">MQRAIPNVSDKMATVKQTACLWFQESKLIVTAQRRFRLEYRSCHSPSENSIVRRPYKQFNGEGNMHHRKGAGRPSVSDVVAE</sequence>
<name>A0A4Y2ENE1_ARAVE</name>
<feature type="region of interest" description="Disordered" evidence="1">
    <location>
        <begin position="58"/>
        <end position="82"/>
    </location>
</feature>
<dbReference type="Proteomes" id="UP000499080">
    <property type="component" value="Unassembled WGS sequence"/>
</dbReference>
<comment type="caution">
    <text evidence="2">The sequence shown here is derived from an EMBL/GenBank/DDBJ whole genome shotgun (WGS) entry which is preliminary data.</text>
</comment>
<dbReference type="EMBL" id="BGPR01000659">
    <property type="protein sequence ID" value="GBM30391.1"/>
    <property type="molecule type" value="Genomic_DNA"/>
</dbReference>
<dbReference type="OrthoDB" id="6460236at2759"/>
<evidence type="ECO:0008006" key="4">
    <source>
        <dbReference type="Google" id="ProtNLM"/>
    </source>
</evidence>
<protein>
    <recommendedName>
        <fullName evidence="4">DUF4817 domain-containing protein</fullName>
    </recommendedName>
</protein>
<dbReference type="AlphaFoldDB" id="A0A4Y2ENE1"/>
<reference evidence="2 3" key="1">
    <citation type="journal article" date="2019" name="Sci. Rep.">
        <title>Orb-weaving spider Araneus ventricosus genome elucidates the spidroin gene catalogue.</title>
        <authorList>
            <person name="Kono N."/>
            <person name="Nakamura H."/>
            <person name="Ohtoshi R."/>
            <person name="Moran D.A.P."/>
            <person name="Shinohara A."/>
            <person name="Yoshida Y."/>
            <person name="Fujiwara M."/>
            <person name="Mori M."/>
            <person name="Tomita M."/>
            <person name="Arakawa K."/>
        </authorList>
    </citation>
    <scope>NUCLEOTIDE SEQUENCE [LARGE SCALE GENOMIC DNA]</scope>
</reference>
<gene>
    <name evidence="2" type="ORF">AVEN_220989_1</name>
</gene>
<organism evidence="2 3">
    <name type="scientific">Araneus ventricosus</name>
    <name type="common">Orbweaver spider</name>
    <name type="synonym">Epeira ventricosa</name>
    <dbReference type="NCBI Taxonomy" id="182803"/>
    <lineage>
        <taxon>Eukaryota</taxon>
        <taxon>Metazoa</taxon>
        <taxon>Ecdysozoa</taxon>
        <taxon>Arthropoda</taxon>
        <taxon>Chelicerata</taxon>
        <taxon>Arachnida</taxon>
        <taxon>Araneae</taxon>
        <taxon>Araneomorphae</taxon>
        <taxon>Entelegynae</taxon>
        <taxon>Araneoidea</taxon>
        <taxon>Araneidae</taxon>
        <taxon>Araneus</taxon>
    </lineage>
</organism>
<proteinExistence type="predicted"/>